<proteinExistence type="predicted"/>
<reference evidence="1 2" key="1">
    <citation type="submission" date="2019-07" db="EMBL/GenBank/DDBJ databases">
        <title>Complete Genome Sequence of Leptotrichia wadei Strain JCM16777.</title>
        <authorList>
            <person name="Watanabe S."/>
            <person name="Cui L."/>
        </authorList>
    </citation>
    <scope>NUCLEOTIDE SEQUENCE [LARGE SCALE GENOMIC DNA]</scope>
    <source>
        <strain evidence="1 2">JCM16777</strain>
    </source>
</reference>
<dbReference type="Proteomes" id="UP000321943">
    <property type="component" value="Chromosome"/>
</dbReference>
<protein>
    <recommendedName>
        <fullName evidence="3">SpoVT-AbrB domain-containing protein</fullName>
    </recommendedName>
</protein>
<dbReference type="KEGG" id="lwd:JCM16777_1930"/>
<gene>
    <name evidence="1" type="ORF">JCM16777_1930</name>
</gene>
<dbReference type="AlphaFoldDB" id="A0A7U6QZY3"/>
<sequence length="57" mass="6364">MKTVRNAKVIFSKMGNGKGVRLNLSVPLLKSLGIDENNRDVTVEYDDETKTVIIKKS</sequence>
<evidence type="ECO:0000313" key="2">
    <source>
        <dbReference type="Proteomes" id="UP000321943"/>
    </source>
</evidence>
<dbReference type="GeneID" id="84805230"/>
<organism evidence="1 2">
    <name type="scientific">Leptotrichia wadei</name>
    <dbReference type="NCBI Taxonomy" id="157687"/>
    <lineage>
        <taxon>Bacteria</taxon>
        <taxon>Fusobacteriati</taxon>
        <taxon>Fusobacteriota</taxon>
        <taxon>Fusobacteriia</taxon>
        <taxon>Fusobacteriales</taxon>
        <taxon>Leptotrichiaceae</taxon>
        <taxon>Leptotrichia</taxon>
    </lineage>
</organism>
<name>A0A7U6QZY3_9FUSO</name>
<accession>A0A7U6QZY3</accession>
<dbReference type="RefSeq" id="WP_018498213.1">
    <property type="nucleotide sequence ID" value="NZ_AP019829.2"/>
</dbReference>
<evidence type="ECO:0008006" key="3">
    <source>
        <dbReference type="Google" id="ProtNLM"/>
    </source>
</evidence>
<dbReference type="EMBL" id="AP019829">
    <property type="protein sequence ID" value="BBM43667.1"/>
    <property type="molecule type" value="Genomic_DNA"/>
</dbReference>
<evidence type="ECO:0000313" key="1">
    <source>
        <dbReference type="EMBL" id="BBM43667.1"/>
    </source>
</evidence>